<feature type="transmembrane region" description="Helical" evidence="8">
    <location>
        <begin position="421"/>
        <end position="445"/>
    </location>
</feature>
<evidence type="ECO:0000256" key="7">
    <source>
        <dbReference type="SAM" id="MobiDB-lite"/>
    </source>
</evidence>
<evidence type="ECO:0000256" key="1">
    <source>
        <dbReference type="ARBA" id="ARBA00004651"/>
    </source>
</evidence>
<feature type="domain" description="Threonine/serine exporter-like N-terminal" evidence="9">
    <location>
        <begin position="64"/>
        <end position="301"/>
    </location>
</feature>
<organism evidence="10 11">
    <name type="scientific">Luteimicrobium subarcticum</name>
    <dbReference type="NCBI Taxonomy" id="620910"/>
    <lineage>
        <taxon>Bacteria</taxon>
        <taxon>Bacillati</taxon>
        <taxon>Actinomycetota</taxon>
        <taxon>Actinomycetes</taxon>
        <taxon>Micrococcales</taxon>
        <taxon>Luteimicrobium</taxon>
    </lineage>
</organism>
<feature type="transmembrane region" description="Helical" evidence="8">
    <location>
        <begin position="191"/>
        <end position="211"/>
    </location>
</feature>
<evidence type="ECO:0000256" key="5">
    <source>
        <dbReference type="ARBA" id="ARBA00023136"/>
    </source>
</evidence>
<gene>
    <name evidence="10" type="ORF">CLV34_2537</name>
</gene>
<keyword evidence="11" id="KW-1185">Reference proteome</keyword>
<proteinExistence type="inferred from homology"/>
<feature type="transmembrane region" description="Helical" evidence="8">
    <location>
        <begin position="281"/>
        <end position="304"/>
    </location>
</feature>
<feature type="transmembrane region" description="Helical" evidence="8">
    <location>
        <begin position="248"/>
        <end position="269"/>
    </location>
</feature>
<comment type="caution">
    <text evidence="10">The sequence shown here is derived from an EMBL/GenBank/DDBJ whole genome shotgun (WGS) entry which is preliminary data.</text>
</comment>
<feature type="transmembrane region" description="Helical" evidence="8">
    <location>
        <begin position="316"/>
        <end position="332"/>
    </location>
</feature>
<feature type="compositionally biased region" description="Basic and acidic residues" evidence="7">
    <location>
        <begin position="1"/>
        <end position="10"/>
    </location>
</feature>
<evidence type="ECO:0000256" key="3">
    <source>
        <dbReference type="ARBA" id="ARBA00022692"/>
    </source>
</evidence>
<dbReference type="RefSeq" id="WP_100350657.1">
    <property type="nucleotide sequence ID" value="NZ_PGTZ01000010.1"/>
</dbReference>
<sequence>MSDVPPEHGAPEPAPPPTVHGPVVRRPDWRDRFVRALTEGRRRPGPAPVDPPTSEVDPDLVPLLTRLGAGLLDAGQATNEVEDALRQVSHDRGDTEIRSFVVPTGVLIQVDEPAGVRTYYEGSTGSGFRLDQVAALDHLVDDLSADRVGLHDARMRMAAIEVSPPRFGPVVAVLGHALLSMGFALCQQPTLSAVLGVALLGALVGAARVAVPGGSSIATALPVLASFVVTLLAIGVLGPWLHAGAIDLIVPPLISLLPGGALTTATLELTHNQIVSGASRLVFGLAQLLLLAFGVVAGITVLGAPDHTVGEFLPAWVPYVGVALVACGDVLYQSAPRHSLGWIALTLYAAFVAQAVGAVVLSPQLSGFLGGFALVVVARLIARSPERPSRLVTALPGFWLLVPGSLGFLGVSEVITSGAEAITQLVDMVLALFSIALGILTGTAASRQASTITRSLTGRRR</sequence>
<feature type="transmembrane region" description="Helical" evidence="8">
    <location>
        <begin position="394"/>
        <end position="415"/>
    </location>
</feature>
<evidence type="ECO:0000256" key="2">
    <source>
        <dbReference type="ARBA" id="ARBA00022475"/>
    </source>
</evidence>
<keyword evidence="2" id="KW-1003">Cell membrane</keyword>
<comment type="similarity">
    <text evidence="6">Belongs to the ThrE exporter (TC 2.A.79) family.</text>
</comment>
<keyword evidence="5 8" id="KW-0472">Membrane</keyword>
<evidence type="ECO:0000259" key="9">
    <source>
        <dbReference type="Pfam" id="PF06738"/>
    </source>
</evidence>
<reference evidence="10 11" key="1">
    <citation type="submission" date="2017-11" db="EMBL/GenBank/DDBJ databases">
        <title>Genomic Encyclopedia of Archaeal and Bacterial Type Strains, Phase II (KMG-II): From Individual Species to Whole Genera.</title>
        <authorList>
            <person name="Goeker M."/>
        </authorList>
    </citation>
    <scope>NUCLEOTIDE SEQUENCE [LARGE SCALE GENOMIC DNA]</scope>
    <source>
        <strain evidence="10 11">DSM 22413</strain>
    </source>
</reference>
<dbReference type="Proteomes" id="UP000231586">
    <property type="component" value="Unassembled WGS sequence"/>
</dbReference>
<evidence type="ECO:0000313" key="10">
    <source>
        <dbReference type="EMBL" id="PJI86617.1"/>
    </source>
</evidence>
<evidence type="ECO:0000256" key="4">
    <source>
        <dbReference type="ARBA" id="ARBA00022989"/>
    </source>
</evidence>
<feature type="transmembrane region" description="Helical" evidence="8">
    <location>
        <begin position="339"/>
        <end position="359"/>
    </location>
</feature>
<protein>
    <submittedName>
        <fullName evidence="10">Uncharacterized membrane protein YjjP (DUF1212 family)</fullName>
    </submittedName>
</protein>
<dbReference type="InterPro" id="IPR050539">
    <property type="entry name" value="ThrE_Dicarb/AminoAcid_Exp"/>
</dbReference>
<dbReference type="Pfam" id="PF06738">
    <property type="entry name" value="ThrE"/>
    <property type="match status" value="1"/>
</dbReference>
<evidence type="ECO:0000256" key="8">
    <source>
        <dbReference type="SAM" id="Phobius"/>
    </source>
</evidence>
<dbReference type="OrthoDB" id="235893at2"/>
<accession>A0A2M8W6Q9</accession>
<dbReference type="InterPro" id="IPR010619">
    <property type="entry name" value="ThrE-like_N"/>
</dbReference>
<dbReference type="AlphaFoldDB" id="A0A2M8W6Q9"/>
<dbReference type="PANTHER" id="PTHR34390">
    <property type="entry name" value="UPF0442 PROTEIN YJJB-RELATED"/>
    <property type="match status" value="1"/>
</dbReference>
<feature type="compositionally biased region" description="Basic and acidic residues" evidence="7">
    <location>
        <begin position="25"/>
        <end position="42"/>
    </location>
</feature>
<evidence type="ECO:0000256" key="6">
    <source>
        <dbReference type="ARBA" id="ARBA00034125"/>
    </source>
</evidence>
<feature type="transmembrane region" description="Helical" evidence="8">
    <location>
        <begin position="223"/>
        <end position="242"/>
    </location>
</feature>
<dbReference type="GO" id="GO:0015744">
    <property type="term" value="P:succinate transport"/>
    <property type="evidence" value="ECO:0007669"/>
    <property type="project" value="TreeGrafter"/>
</dbReference>
<comment type="subcellular location">
    <subcellularLocation>
        <location evidence="1">Cell membrane</location>
        <topology evidence="1">Multi-pass membrane protein</topology>
    </subcellularLocation>
</comment>
<name>A0A2M8W6Q9_9MICO</name>
<dbReference type="GO" id="GO:0022857">
    <property type="term" value="F:transmembrane transporter activity"/>
    <property type="evidence" value="ECO:0007669"/>
    <property type="project" value="InterPro"/>
</dbReference>
<dbReference type="EMBL" id="PGTZ01000010">
    <property type="protein sequence ID" value="PJI86617.1"/>
    <property type="molecule type" value="Genomic_DNA"/>
</dbReference>
<keyword evidence="4 8" id="KW-1133">Transmembrane helix</keyword>
<dbReference type="GO" id="GO:0005886">
    <property type="term" value="C:plasma membrane"/>
    <property type="evidence" value="ECO:0007669"/>
    <property type="project" value="UniProtKB-SubCell"/>
</dbReference>
<feature type="transmembrane region" description="Helical" evidence="8">
    <location>
        <begin position="365"/>
        <end position="382"/>
    </location>
</feature>
<evidence type="ECO:0000313" key="11">
    <source>
        <dbReference type="Proteomes" id="UP000231586"/>
    </source>
</evidence>
<feature type="region of interest" description="Disordered" evidence="7">
    <location>
        <begin position="1"/>
        <end position="58"/>
    </location>
</feature>
<keyword evidence="3 8" id="KW-0812">Transmembrane</keyword>
<dbReference type="PANTHER" id="PTHR34390:SF1">
    <property type="entry name" value="SUCCINATE TRANSPORTER SUBUNIT YJJB-RELATED"/>
    <property type="match status" value="1"/>
</dbReference>